<dbReference type="AlphaFoldDB" id="A2FGE4"/>
<evidence type="ECO:0000256" key="1">
    <source>
        <dbReference type="ARBA" id="ARBA00004651"/>
    </source>
</evidence>
<feature type="transmembrane region" description="Helical" evidence="9">
    <location>
        <begin position="280"/>
        <end position="305"/>
    </location>
</feature>
<protein>
    <submittedName>
        <fullName evidence="10">MatE family protein</fullName>
    </submittedName>
</protein>
<dbReference type="EMBL" id="DS113778">
    <property type="protein sequence ID" value="EAX96008.1"/>
    <property type="molecule type" value="Genomic_DNA"/>
</dbReference>
<evidence type="ECO:0000256" key="7">
    <source>
        <dbReference type="ARBA" id="ARBA00023136"/>
    </source>
</evidence>
<dbReference type="GO" id="GO:0005886">
    <property type="term" value="C:plasma membrane"/>
    <property type="evidence" value="ECO:0007669"/>
    <property type="project" value="UniProtKB-SubCell"/>
</dbReference>
<keyword evidence="7 9" id="KW-0472">Membrane</keyword>
<keyword evidence="6 9" id="KW-1133">Transmembrane helix</keyword>
<feature type="transmembrane region" description="Helical" evidence="9">
    <location>
        <begin position="202"/>
        <end position="221"/>
    </location>
</feature>
<dbReference type="CDD" id="cd12082">
    <property type="entry name" value="MATE_like"/>
    <property type="match status" value="1"/>
</dbReference>
<name>A2FGE4_TRIV3</name>
<evidence type="ECO:0000256" key="6">
    <source>
        <dbReference type="ARBA" id="ARBA00022989"/>
    </source>
</evidence>
<evidence type="ECO:0000256" key="8">
    <source>
        <dbReference type="SAM" id="MobiDB-lite"/>
    </source>
</evidence>
<keyword evidence="4" id="KW-1003">Cell membrane</keyword>
<dbReference type="RefSeq" id="XP_001308938.1">
    <property type="nucleotide sequence ID" value="XM_001308937.1"/>
</dbReference>
<evidence type="ECO:0000256" key="4">
    <source>
        <dbReference type="ARBA" id="ARBA00022475"/>
    </source>
</evidence>
<feature type="transmembrane region" description="Helical" evidence="9">
    <location>
        <begin position="133"/>
        <end position="151"/>
    </location>
</feature>
<evidence type="ECO:0000256" key="5">
    <source>
        <dbReference type="ARBA" id="ARBA00022692"/>
    </source>
</evidence>
<dbReference type="InterPro" id="IPR002528">
    <property type="entry name" value="MATE_fam"/>
</dbReference>
<comment type="subcellular location">
    <subcellularLocation>
        <location evidence="1">Cell membrane</location>
        <topology evidence="1">Multi-pass membrane protein</topology>
    </subcellularLocation>
</comment>
<evidence type="ECO:0000313" key="10">
    <source>
        <dbReference type="EMBL" id="EAX96008.1"/>
    </source>
</evidence>
<evidence type="ECO:0000313" key="11">
    <source>
        <dbReference type="Proteomes" id="UP000001542"/>
    </source>
</evidence>
<evidence type="ECO:0000256" key="2">
    <source>
        <dbReference type="ARBA" id="ARBA00010199"/>
    </source>
</evidence>
<dbReference type="KEGG" id="tva:4753773"/>
<accession>A2FGE4</accession>
<dbReference type="Pfam" id="PF01554">
    <property type="entry name" value="MatE"/>
    <property type="match status" value="2"/>
</dbReference>
<feature type="transmembrane region" description="Helical" evidence="9">
    <location>
        <begin position="331"/>
        <end position="350"/>
    </location>
</feature>
<reference evidence="10" key="1">
    <citation type="submission" date="2006-10" db="EMBL/GenBank/DDBJ databases">
        <authorList>
            <person name="Amadeo P."/>
            <person name="Zhao Q."/>
            <person name="Wortman J."/>
            <person name="Fraser-Liggett C."/>
            <person name="Carlton J."/>
        </authorList>
    </citation>
    <scope>NUCLEOTIDE SEQUENCE</scope>
    <source>
        <strain evidence="10">G3</strain>
    </source>
</reference>
<feature type="transmembrane region" description="Helical" evidence="9">
    <location>
        <begin position="356"/>
        <end position="379"/>
    </location>
</feature>
<feature type="transmembrane region" description="Helical" evidence="9">
    <location>
        <begin position="12"/>
        <end position="44"/>
    </location>
</feature>
<reference evidence="10" key="2">
    <citation type="journal article" date="2007" name="Science">
        <title>Draft genome sequence of the sexually transmitted pathogen Trichomonas vaginalis.</title>
        <authorList>
            <person name="Carlton J.M."/>
            <person name="Hirt R.P."/>
            <person name="Silva J.C."/>
            <person name="Delcher A.L."/>
            <person name="Schatz M."/>
            <person name="Zhao Q."/>
            <person name="Wortman J.R."/>
            <person name="Bidwell S.L."/>
            <person name="Alsmark U.C.M."/>
            <person name="Besteiro S."/>
            <person name="Sicheritz-Ponten T."/>
            <person name="Noel C.J."/>
            <person name="Dacks J.B."/>
            <person name="Foster P.G."/>
            <person name="Simillion C."/>
            <person name="Van de Peer Y."/>
            <person name="Miranda-Saavedra D."/>
            <person name="Barton G.J."/>
            <person name="Westrop G.D."/>
            <person name="Mueller S."/>
            <person name="Dessi D."/>
            <person name="Fiori P.L."/>
            <person name="Ren Q."/>
            <person name="Paulsen I."/>
            <person name="Zhang H."/>
            <person name="Bastida-Corcuera F.D."/>
            <person name="Simoes-Barbosa A."/>
            <person name="Brown M.T."/>
            <person name="Hayes R.D."/>
            <person name="Mukherjee M."/>
            <person name="Okumura C.Y."/>
            <person name="Schneider R."/>
            <person name="Smith A.J."/>
            <person name="Vanacova S."/>
            <person name="Villalvazo M."/>
            <person name="Haas B.J."/>
            <person name="Pertea M."/>
            <person name="Feldblyum T.V."/>
            <person name="Utterback T.R."/>
            <person name="Shu C.L."/>
            <person name="Osoegawa K."/>
            <person name="de Jong P.J."/>
            <person name="Hrdy I."/>
            <person name="Horvathova L."/>
            <person name="Zubacova Z."/>
            <person name="Dolezal P."/>
            <person name="Malik S.B."/>
            <person name="Logsdon J.M. Jr."/>
            <person name="Henze K."/>
            <person name="Gupta A."/>
            <person name="Wang C.C."/>
            <person name="Dunne R.L."/>
            <person name="Upcroft J.A."/>
            <person name="Upcroft P."/>
            <person name="White O."/>
            <person name="Salzberg S.L."/>
            <person name="Tang P."/>
            <person name="Chiu C.-H."/>
            <person name="Lee Y.-S."/>
            <person name="Embley T.M."/>
            <person name="Coombs G.H."/>
            <person name="Mottram J.C."/>
            <person name="Tachezy J."/>
            <person name="Fraser-Liggett C.M."/>
            <person name="Johnson P.J."/>
        </authorList>
    </citation>
    <scope>NUCLEOTIDE SEQUENCE [LARGE SCALE GENOMIC DNA]</scope>
    <source>
        <strain evidence="10">G3</strain>
    </source>
</reference>
<feature type="compositionally biased region" description="Basic and acidic residues" evidence="8">
    <location>
        <begin position="423"/>
        <end position="447"/>
    </location>
</feature>
<dbReference type="VEuPathDB" id="TrichDB:TVAG_369180"/>
<feature type="transmembrane region" description="Helical" evidence="9">
    <location>
        <begin position="98"/>
        <end position="121"/>
    </location>
</feature>
<dbReference type="PANTHER" id="PTHR43549">
    <property type="entry name" value="MULTIDRUG RESISTANCE PROTEIN YPNP-RELATED"/>
    <property type="match status" value="1"/>
</dbReference>
<dbReference type="InterPro" id="IPR052031">
    <property type="entry name" value="Membrane_Transporter-Flippase"/>
</dbReference>
<dbReference type="GO" id="GO:0042910">
    <property type="term" value="F:xenobiotic transmembrane transporter activity"/>
    <property type="evidence" value="ECO:0007669"/>
    <property type="project" value="InterPro"/>
</dbReference>
<dbReference type="InParanoid" id="A2FGE4"/>
<feature type="transmembrane region" description="Helical" evidence="9">
    <location>
        <begin position="59"/>
        <end position="78"/>
    </location>
</feature>
<dbReference type="VEuPathDB" id="TrichDB:TVAGG3_0436200"/>
<feature type="transmembrane region" description="Helical" evidence="9">
    <location>
        <begin position="163"/>
        <end position="182"/>
    </location>
</feature>
<keyword evidence="5 9" id="KW-0812">Transmembrane</keyword>
<organism evidence="10 11">
    <name type="scientific">Trichomonas vaginalis (strain ATCC PRA-98 / G3)</name>
    <dbReference type="NCBI Taxonomy" id="412133"/>
    <lineage>
        <taxon>Eukaryota</taxon>
        <taxon>Metamonada</taxon>
        <taxon>Parabasalia</taxon>
        <taxon>Trichomonadida</taxon>
        <taxon>Trichomonadidae</taxon>
        <taxon>Trichomonas</taxon>
    </lineage>
</organism>
<evidence type="ECO:0000256" key="9">
    <source>
        <dbReference type="SAM" id="Phobius"/>
    </source>
</evidence>
<keyword evidence="3" id="KW-0813">Transport</keyword>
<sequence length="447" mass="50351">MWVSKFIGEIGLAALSIAYIIDASALAFGFFVSVGAATILAYLLSTKNYEKVNQVTADLFMLCLIFALIVPAILLPLAKPIFRFLQAPDNIQKLAFDYVIPLCAMNLITCCYHCICGVLQAEGRTWTYGGAQMVSMICNMVLFDPLLLYLLKRTVGSSLATELAMLIPASVLISLLFCKKFAAKPTLKMFFQKFAPETWMAVKTGLATFIMNISFVVPTFVMQKYLSIRAKRVGKYETVIAVYNTLFRIYGLSFFVPLAMNASYLPSAAYAFGKKENKRILWLTWHVIWISCVWGFLITFITSVFPDKIALIFSKDDEFIYWSKRMIPKCFWTYSCACVKFIMISFLQSTQQTMKAMILSILTELLGLPIFGSLFHYLAEKESPITLLYAYPVNDICAALCCLATASPTFYKFIKSDNNTEENDQKSDQVDSTKDESNKEDEATPQV</sequence>
<dbReference type="SMR" id="A2FGE4"/>
<evidence type="ECO:0000256" key="3">
    <source>
        <dbReference type="ARBA" id="ARBA00022448"/>
    </source>
</evidence>
<dbReference type="Proteomes" id="UP000001542">
    <property type="component" value="Unassembled WGS sequence"/>
</dbReference>
<gene>
    <name evidence="10" type="ORF">TVAG_369180</name>
</gene>
<comment type="similarity">
    <text evidence="2">Belongs to the multi antimicrobial extrusion (MATE) (TC 2.A.66.1) family.</text>
</comment>
<dbReference type="VEuPathDB" id="TrichDB:TVAGG3_1065470"/>
<feature type="region of interest" description="Disordered" evidence="8">
    <location>
        <begin position="419"/>
        <end position="447"/>
    </location>
</feature>
<feature type="transmembrane region" description="Helical" evidence="9">
    <location>
        <begin position="241"/>
        <end position="260"/>
    </location>
</feature>
<dbReference type="GO" id="GO:0015297">
    <property type="term" value="F:antiporter activity"/>
    <property type="evidence" value="ECO:0007669"/>
    <property type="project" value="InterPro"/>
</dbReference>
<proteinExistence type="inferred from homology"/>
<keyword evidence="11" id="KW-1185">Reference proteome</keyword>
<dbReference type="PANTHER" id="PTHR43549:SF2">
    <property type="entry name" value="MULTIDRUG RESISTANCE PROTEIN NORM-RELATED"/>
    <property type="match status" value="1"/>
</dbReference>